<proteinExistence type="inferred from homology"/>
<dbReference type="Proteomes" id="UP001642487">
    <property type="component" value="Chromosome 3"/>
</dbReference>
<dbReference type="InterPro" id="IPR002213">
    <property type="entry name" value="UDP_glucos_trans"/>
</dbReference>
<accession>A0ABP0YH81</accession>
<dbReference type="PANTHER" id="PTHR11926:SF870">
    <property type="entry name" value="UDP-GLYCOSYLTRANSFERASE 75B1"/>
    <property type="match status" value="1"/>
</dbReference>
<comment type="similarity">
    <text evidence="1">Belongs to the UDP-glycosyltransferase family.</text>
</comment>
<gene>
    <name evidence="3" type="ORF">CITCOLO1_LOCUS10362</name>
</gene>
<dbReference type="Pfam" id="PF00201">
    <property type="entry name" value="UDPGT"/>
    <property type="match status" value="1"/>
</dbReference>
<keyword evidence="2" id="KW-0808">Transferase</keyword>
<dbReference type="EMBL" id="OZ021737">
    <property type="protein sequence ID" value="CAK9318398.1"/>
    <property type="molecule type" value="Genomic_DNA"/>
</dbReference>
<name>A0ABP0YH81_9ROSI</name>
<dbReference type="Gene3D" id="3.40.50.2000">
    <property type="entry name" value="Glycogen Phosphorylase B"/>
    <property type="match status" value="1"/>
</dbReference>
<protein>
    <submittedName>
        <fullName evidence="3">Uncharacterized protein</fullName>
    </submittedName>
</protein>
<organism evidence="3 4">
    <name type="scientific">Citrullus colocynthis</name>
    <name type="common">colocynth</name>
    <dbReference type="NCBI Taxonomy" id="252529"/>
    <lineage>
        <taxon>Eukaryota</taxon>
        <taxon>Viridiplantae</taxon>
        <taxon>Streptophyta</taxon>
        <taxon>Embryophyta</taxon>
        <taxon>Tracheophyta</taxon>
        <taxon>Spermatophyta</taxon>
        <taxon>Magnoliopsida</taxon>
        <taxon>eudicotyledons</taxon>
        <taxon>Gunneridae</taxon>
        <taxon>Pentapetalae</taxon>
        <taxon>rosids</taxon>
        <taxon>fabids</taxon>
        <taxon>Cucurbitales</taxon>
        <taxon>Cucurbitaceae</taxon>
        <taxon>Benincaseae</taxon>
        <taxon>Citrullus</taxon>
    </lineage>
</organism>
<evidence type="ECO:0000313" key="3">
    <source>
        <dbReference type="EMBL" id="CAK9318398.1"/>
    </source>
</evidence>
<evidence type="ECO:0000313" key="4">
    <source>
        <dbReference type="Proteomes" id="UP001642487"/>
    </source>
</evidence>
<dbReference type="CDD" id="cd03784">
    <property type="entry name" value="GT1_Gtf-like"/>
    <property type="match status" value="1"/>
</dbReference>
<keyword evidence="4" id="KW-1185">Reference proteome</keyword>
<dbReference type="SUPFAM" id="SSF53756">
    <property type="entry name" value="UDP-Glycosyltransferase/glycogen phosphorylase"/>
    <property type="match status" value="1"/>
</dbReference>
<sequence>MGQQTQEDYIKWLNSKSDSSVVYIALGSISKLSNKQTKEIVGALLECSYPFLWVLSMDDIQDENLSLYFGDELQVQGKIVPWCSQVEVLSHRSVGCFVTHCGWNSTIESVTAGVLTVAWPLWADQATNAKLMEDVWELGVRVKKSSDGEGLAEGKEIARCLRMVMDMEDHGRGKQLRIKARKWQRLAMEAANGSYMNIKAFVNKVCYQAK</sequence>
<reference evidence="3 4" key="1">
    <citation type="submission" date="2024-03" db="EMBL/GenBank/DDBJ databases">
        <authorList>
            <person name="Gkanogiannis A."/>
            <person name="Becerra Lopez-Lavalle L."/>
        </authorList>
    </citation>
    <scope>NUCLEOTIDE SEQUENCE [LARGE SCALE GENOMIC DNA]</scope>
</reference>
<evidence type="ECO:0000256" key="2">
    <source>
        <dbReference type="ARBA" id="ARBA00022679"/>
    </source>
</evidence>
<dbReference type="PANTHER" id="PTHR11926">
    <property type="entry name" value="GLUCOSYL/GLUCURONOSYL TRANSFERASES"/>
    <property type="match status" value="1"/>
</dbReference>
<evidence type="ECO:0000256" key="1">
    <source>
        <dbReference type="ARBA" id="ARBA00009995"/>
    </source>
</evidence>